<organism evidence="2 3">
    <name type="scientific">Synaphobranchus kaupii</name>
    <name type="common">Kaup's arrowtooth eel</name>
    <dbReference type="NCBI Taxonomy" id="118154"/>
    <lineage>
        <taxon>Eukaryota</taxon>
        <taxon>Metazoa</taxon>
        <taxon>Chordata</taxon>
        <taxon>Craniata</taxon>
        <taxon>Vertebrata</taxon>
        <taxon>Euteleostomi</taxon>
        <taxon>Actinopterygii</taxon>
        <taxon>Neopterygii</taxon>
        <taxon>Teleostei</taxon>
        <taxon>Anguilliformes</taxon>
        <taxon>Synaphobranchidae</taxon>
        <taxon>Synaphobranchus</taxon>
    </lineage>
</organism>
<keyword evidence="3" id="KW-1185">Reference proteome</keyword>
<dbReference type="AlphaFoldDB" id="A0A9Q1F6V9"/>
<evidence type="ECO:0000256" key="1">
    <source>
        <dbReference type="SAM" id="MobiDB-lite"/>
    </source>
</evidence>
<dbReference type="Proteomes" id="UP001152622">
    <property type="component" value="Chromosome 8"/>
</dbReference>
<evidence type="ECO:0000313" key="2">
    <source>
        <dbReference type="EMBL" id="KAJ8352312.1"/>
    </source>
</evidence>
<name>A0A9Q1F6V9_SYNKA</name>
<reference evidence="2" key="1">
    <citation type="journal article" date="2023" name="Science">
        <title>Genome structures resolve the early diversification of teleost fishes.</title>
        <authorList>
            <person name="Parey E."/>
            <person name="Louis A."/>
            <person name="Montfort J."/>
            <person name="Bouchez O."/>
            <person name="Roques C."/>
            <person name="Iampietro C."/>
            <person name="Lluch J."/>
            <person name="Castinel A."/>
            <person name="Donnadieu C."/>
            <person name="Desvignes T."/>
            <person name="Floi Bucao C."/>
            <person name="Jouanno E."/>
            <person name="Wen M."/>
            <person name="Mejri S."/>
            <person name="Dirks R."/>
            <person name="Jansen H."/>
            <person name="Henkel C."/>
            <person name="Chen W.J."/>
            <person name="Zahm M."/>
            <person name="Cabau C."/>
            <person name="Klopp C."/>
            <person name="Thompson A.W."/>
            <person name="Robinson-Rechavi M."/>
            <person name="Braasch I."/>
            <person name="Lecointre G."/>
            <person name="Bobe J."/>
            <person name="Postlethwait J.H."/>
            <person name="Berthelot C."/>
            <person name="Roest Crollius H."/>
            <person name="Guiguen Y."/>
        </authorList>
    </citation>
    <scope>NUCLEOTIDE SEQUENCE</scope>
    <source>
        <strain evidence="2">WJC10195</strain>
    </source>
</reference>
<sequence>MVIMGADRHLGCVLEHGCICERAQTGGEGGEQPTCARRPRPGLTSADPGQEAQAEQQQRRRRWLHSEEPRAIPTVAESRALPHFSRVPASRAADRPTGPADGRTPAKKASDIHAERAAVLQKRATAS</sequence>
<proteinExistence type="predicted"/>
<protein>
    <submittedName>
        <fullName evidence="2">Uncharacterized protein</fullName>
    </submittedName>
</protein>
<dbReference type="EMBL" id="JAINUF010000008">
    <property type="protein sequence ID" value="KAJ8352312.1"/>
    <property type="molecule type" value="Genomic_DNA"/>
</dbReference>
<feature type="region of interest" description="Disordered" evidence="1">
    <location>
        <begin position="23"/>
        <end position="127"/>
    </location>
</feature>
<accession>A0A9Q1F6V9</accession>
<comment type="caution">
    <text evidence="2">The sequence shown here is derived from an EMBL/GenBank/DDBJ whole genome shotgun (WGS) entry which is preliminary data.</text>
</comment>
<evidence type="ECO:0000313" key="3">
    <source>
        <dbReference type="Proteomes" id="UP001152622"/>
    </source>
</evidence>
<gene>
    <name evidence="2" type="ORF">SKAU_G00237880</name>
</gene>